<dbReference type="AlphaFoldDB" id="A0A0F8WCG6"/>
<evidence type="ECO:0000256" key="4">
    <source>
        <dbReference type="ARBA" id="ARBA00022679"/>
    </source>
</evidence>
<protein>
    <recommendedName>
        <fullName evidence="13">Alpha-1,2-mannosyltransferase (Mnn2)</fullName>
    </recommendedName>
</protein>
<evidence type="ECO:0000256" key="8">
    <source>
        <dbReference type="ARBA" id="ARBA00023034"/>
    </source>
</evidence>
<evidence type="ECO:0000313" key="12">
    <source>
        <dbReference type="Proteomes" id="UP000034291"/>
    </source>
</evidence>
<dbReference type="GO" id="GO:0046354">
    <property type="term" value="P:mannan biosynthetic process"/>
    <property type="evidence" value="ECO:0007669"/>
    <property type="project" value="TreeGrafter"/>
</dbReference>
<dbReference type="InterPro" id="IPR029044">
    <property type="entry name" value="Nucleotide-diphossugar_trans"/>
</dbReference>
<keyword evidence="9 10" id="KW-0472">Membrane</keyword>
<comment type="caution">
    <text evidence="11">The sequence shown here is derived from an EMBL/GenBank/DDBJ whole genome shotgun (WGS) entry which is preliminary data.</text>
</comment>
<keyword evidence="4" id="KW-0808">Transferase</keyword>
<dbReference type="EMBL" id="JZBS01003259">
    <property type="protein sequence ID" value="KKK15540.1"/>
    <property type="molecule type" value="Genomic_DNA"/>
</dbReference>
<evidence type="ECO:0000256" key="1">
    <source>
        <dbReference type="ARBA" id="ARBA00004323"/>
    </source>
</evidence>
<evidence type="ECO:0000256" key="2">
    <source>
        <dbReference type="ARBA" id="ARBA00004922"/>
    </source>
</evidence>
<proteinExistence type="inferred from homology"/>
<accession>A0A0F8WCG6</accession>
<dbReference type="SUPFAM" id="SSF53448">
    <property type="entry name" value="Nucleotide-diphospho-sugar transferases"/>
    <property type="match status" value="1"/>
</dbReference>
<name>A0A0F8WCG6_9EURO</name>
<keyword evidence="8" id="KW-0333">Golgi apparatus</keyword>
<organism evidence="11 12">
    <name type="scientific">Aspergillus rambellii</name>
    <dbReference type="NCBI Taxonomy" id="308745"/>
    <lineage>
        <taxon>Eukaryota</taxon>
        <taxon>Fungi</taxon>
        <taxon>Dikarya</taxon>
        <taxon>Ascomycota</taxon>
        <taxon>Pezizomycotina</taxon>
        <taxon>Eurotiomycetes</taxon>
        <taxon>Eurotiomycetidae</taxon>
        <taxon>Eurotiales</taxon>
        <taxon>Aspergillaceae</taxon>
        <taxon>Aspergillus</taxon>
        <taxon>Aspergillus subgen. Nidulantes</taxon>
    </lineage>
</organism>
<keyword evidence="6" id="KW-0735">Signal-anchor</keyword>
<evidence type="ECO:0000256" key="5">
    <source>
        <dbReference type="ARBA" id="ARBA00022692"/>
    </source>
</evidence>
<reference evidence="11 12" key="1">
    <citation type="submission" date="2015-02" db="EMBL/GenBank/DDBJ databases">
        <title>Draft Genome Sequences of Two Closely-Related Aflatoxigenic Aspergillus Species Obtained from the Cote d'Ivoire.</title>
        <authorList>
            <person name="Moore G.G."/>
            <person name="Beltz S.B."/>
            <person name="Mack B.M."/>
        </authorList>
    </citation>
    <scope>NUCLEOTIDE SEQUENCE [LARGE SCALE GENOMIC DNA]</scope>
    <source>
        <strain evidence="11 12">SRRC1468</strain>
    </source>
</reference>
<dbReference type="Proteomes" id="UP000034291">
    <property type="component" value="Unassembled WGS sequence"/>
</dbReference>
<dbReference type="PANTHER" id="PTHR31646">
    <property type="entry name" value="ALPHA-1,2-MANNOSYLTRANSFERASE MNN2"/>
    <property type="match status" value="1"/>
</dbReference>
<dbReference type="PANTHER" id="PTHR31646:SF1">
    <property type="entry name" value="ALPHA-1,2-MANNOSYLTRANSFERASE MNN2"/>
    <property type="match status" value="1"/>
</dbReference>
<comment type="similarity">
    <text evidence="3">Belongs to the MNN1/MNT family.</text>
</comment>
<keyword evidence="7 10" id="KW-1133">Transmembrane helix</keyword>
<comment type="subcellular location">
    <subcellularLocation>
        <location evidence="1">Golgi apparatus membrane</location>
        <topology evidence="1">Single-pass type II membrane protein</topology>
    </subcellularLocation>
</comment>
<keyword evidence="12" id="KW-1185">Reference proteome</keyword>
<dbReference type="GO" id="GO:0000026">
    <property type="term" value="F:alpha-1,2-mannosyltransferase activity"/>
    <property type="evidence" value="ECO:0007669"/>
    <property type="project" value="TreeGrafter"/>
</dbReference>
<gene>
    <name evidence="11" type="ORF">ARAM_004678</name>
</gene>
<comment type="pathway">
    <text evidence="2">Protein modification; protein glycosylation.</text>
</comment>
<evidence type="ECO:0008006" key="13">
    <source>
        <dbReference type="Google" id="ProtNLM"/>
    </source>
</evidence>
<feature type="transmembrane region" description="Helical" evidence="10">
    <location>
        <begin position="12"/>
        <end position="29"/>
    </location>
</feature>
<evidence type="ECO:0000256" key="7">
    <source>
        <dbReference type="ARBA" id="ARBA00022989"/>
    </source>
</evidence>
<sequence>MPVIRRSRLRTVLSAIGALFLIITVYLNWTPAPASVIPVTAFEVPLTERQHVFWKAFKPIIEAHRPNCPSPTHQEDVGAIHFNATSTALRPDLTFMEEDDIRVMQETHAGFLQDIADVKRLRPVHSPGTRGLVSTAGGEYFPVFIATLRMLRRTGSVLPVEVYMKDASEYEKRICEDVLPKMSARCFILADVVGKDSIEHYQLKVFAVLFSSFEDIVWMDADCFPLHNPELLLDSDVFKSTGMITWPDFWESSVSPWFYRISNRPETPMNERQTTEAGVFLISKRTHFRTLLLAAYYNYYGPSYYFRLLSQGGPGEGDKETFLQAAYAVDEPFYAVSESVQAIGHSKLEGGISGSAMAQSDPIEDHALTTQGLFRVLDPDVANAPRIFFIHANYPKFNPGGNVWGQKWETTPTVGPNGEDSRAWLVPEDVIGRFGYDVERAYWEELRSISCDPDLIFQTWGSKVDICDKTERYWANVFAEPHDNDPQFPDGN</sequence>
<evidence type="ECO:0000256" key="9">
    <source>
        <dbReference type="ARBA" id="ARBA00023136"/>
    </source>
</evidence>
<evidence type="ECO:0000256" key="6">
    <source>
        <dbReference type="ARBA" id="ARBA00022968"/>
    </source>
</evidence>
<evidence type="ECO:0000256" key="3">
    <source>
        <dbReference type="ARBA" id="ARBA00009105"/>
    </source>
</evidence>
<dbReference type="STRING" id="308745.A0A0F8WCG6"/>
<dbReference type="Pfam" id="PF11051">
    <property type="entry name" value="Mannosyl_trans3"/>
    <property type="match status" value="2"/>
</dbReference>
<evidence type="ECO:0000256" key="10">
    <source>
        <dbReference type="SAM" id="Phobius"/>
    </source>
</evidence>
<keyword evidence="5 10" id="KW-0812">Transmembrane</keyword>
<dbReference type="GO" id="GO:0000139">
    <property type="term" value="C:Golgi membrane"/>
    <property type="evidence" value="ECO:0007669"/>
    <property type="project" value="UniProtKB-SubCell"/>
</dbReference>
<dbReference type="InterPro" id="IPR022751">
    <property type="entry name" value="Alpha_mannosyltransferase"/>
</dbReference>
<dbReference type="OrthoDB" id="4484309at2759"/>
<evidence type="ECO:0000313" key="11">
    <source>
        <dbReference type="EMBL" id="KKK15540.1"/>
    </source>
</evidence>